<organism evidence="2 3">
    <name type="scientific">Rubellimicrobium mesophilum DSM 19309</name>
    <dbReference type="NCBI Taxonomy" id="442562"/>
    <lineage>
        <taxon>Bacteria</taxon>
        <taxon>Pseudomonadati</taxon>
        <taxon>Pseudomonadota</taxon>
        <taxon>Alphaproteobacteria</taxon>
        <taxon>Rhodobacterales</taxon>
        <taxon>Roseobacteraceae</taxon>
        <taxon>Rubellimicrobium</taxon>
    </lineage>
</organism>
<dbReference type="InterPro" id="IPR011856">
    <property type="entry name" value="tRNA_endonuc-like_dom_sf"/>
</dbReference>
<comment type="caution">
    <text evidence="2">The sequence shown here is derived from an EMBL/GenBank/DDBJ whole genome shotgun (WGS) entry which is preliminary data.</text>
</comment>
<name>A0A017HT35_9RHOB</name>
<feature type="region of interest" description="Disordered" evidence="1">
    <location>
        <begin position="1"/>
        <end position="27"/>
    </location>
</feature>
<protein>
    <submittedName>
        <fullName evidence="2">Uncharacterized protein</fullName>
    </submittedName>
</protein>
<evidence type="ECO:0000313" key="3">
    <source>
        <dbReference type="Proteomes" id="UP000019666"/>
    </source>
</evidence>
<dbReference type="GO" id="GO:0003676">
    <property type="term" value="F:nucleic acid binding"/>
    <property type="evidence" value="ECO:0007669"/>
    <property type="project" value="InterPro"/>
</dbReference>
<gene>
    <name evidence="2" type="ORF">Rumeso_01035</name>
</gene>
<dbReference type="EMBL" id="AOSK01000030">
    <property type="protein sequence ID" value="EYD77328.1"/>
    <property type="molecule type" value="Genomic_DNA"/>
</dbReference>
<dbReference type="Proteomes" id="UP000019666">
    <property type="component" value="Unassembled WGS sequence"/>
</dbReference>
<evidence type="ECO:0000313" key="2">
    <source>
        <dbReference type="EMBL" id="EYD77328.1"/>
    </source>
</evidence>
<evidence type="ECO:0000256" key="1">
    <source>
        <dbReference type="SAM" id="MobiDB-lite"/>
    </source>
</evidence>
<keyword evidence="3" id="KW-1185">Reference proteome</keyword>
<dbReference type="AlphaFoldDB" id="A0A017HT35"/>
<dbReference type="STRING" id="442562.Rumeso_01035"/>
<dbReference type="RefSeq" id="WP_051520942.1">
    <property type="nucleotide sequence ID" value="NZ_KK088543.1"/>
</dbReference>
<dbReference type="HOGENOM" id="CLU_057493_1_0_5"/>
<proteinExistence type="predicted"/>
<reference evidence="2 3" key="1">
    <citation type="submission" date="2013-02" db="EMBL/GenBank/DDBJ databases">
        <authorList>
            <person name="Fiebig A."/>
            <person name="Goeker M."/>
            <person name="Klenk H.-P.P."/>
        </authorList>
    </citation>
    <scope>NUCLEOTIDE SEQUENCE [LARGE SCALE GENOMIC DNA]</scope>
    <source>
        <strain evidence="2 3">DSM 19309</strain>
    </source>
</reference>
<dbReference type="Gene3D" id="3.40.1350.10">
    <property type="match status" value="1"/>
</dbReference>
<accession>A0A017HT35</accession>
<dbReference type="OrthoDB" id="570199at2"/>
<sequence length="365" mass="40768">MVGERPIFAEDESGRLVPMTPAAPPSEDELQDLIAEHPDIVGEEQGELLFLAREQPVTDSEGGAGRWSLDHLFVTRGAVPVLLEVKRATDTRLRREVVGQLLDYAANGTAYWPTGTLEGAFRATCAERDEDPDERLAEFLGESEASDFWSQVETNLAAGRVRLVIAADLIPPELARIIEFLSDQMRAEVRGVELRYYRSAAGRRTLVPRIVGLTERARAMRGEDPQGPRATSLGEWLDLMRSERGEAVTGPAERLVALLKELGAEFGTRKDSITVGFVVPGREMVKPLRLTWRGRVRLVPASLSSLPAFGTSDSRREWLEKIKAQVGELSRTDREPYLRIDRLTGERWLAFESILRELVGRIKSR</sequence>